<evidence type="ECO:0000256" key="2">
    <source>
        <dbReference type="SAM" id="SignalP"/>
    </source>
</evidence>
<dbReference type="InterPro" id="IPR019606">
    <property type="entry name" value="GerMN"/>
</dbReference>
<dbReference type="Pfam" id="PF10646">
    <property type="entry name" value="Germane"/>
    <property type="match status" value="1"/>
</dbReference>
<feature type="chain" id="PRO_5039559040" evidence="2">
    <location>
        <begin position="25"/>
        <end position="190"/>
    </location>
</feature>
<keyword evidence="2" id="KW-0732">Signal</keyword>
<name>A0A1A8ZHB5_9ACTN</name>
<dbReference type="Proteomes" id="UP000198765">
    <property type="component" value="Chromosome I"/>
</dbReference>
<keyword evidence="5" id="KW-1185">Reference proteome</keyword>
<evidence type="ECO:0000259" key="3">
    <source>
        <dbReference type="SMART" id="SM00909"/>
    </source>
</evidence>
<feature type="signal peptide" evidence="2">
    <location>
        <begin position="1"/>
        <end position="24"/>
    </location>
</feature>
<sequence length="190" mass="19837">MPAMTRRALIVALTALLLTGCGVPVDDAPRRVSGRPGPHNSPVAGDADSMAGRANESLCFVRDDRLGTVVRRVDYLPDVDTHLRHLLAGPGNTERDAGYTSALTGTASVAGARLSGGVAEVEVGGAGDETGRSDQILAFGQIVCTLTSRADVHGVTFRRDGQPLDVPRADGSLSRLPLTAIDYAPLIGRR</sequence>
<dbReference type="AlphaFoldDB" id="A0A1A8ZHB5"/>
<gene>
    <name evidence="4" type="ORF">GA0070621_1733</name>
</gene>
<reference evidence="4 5" key="1">
    <citation type="submission" date="2016-06" db="EMBL/GenBank/DDBJ databases">
        <authorList>
            <person name="Kjaerup R.B."/>
            <person name="Dalgaard T.S."/>
            <person name="Juul-Madsen H.R."/>
        </authorList>
    </citation>
    <scope>NUCLEOTIDE SEQUENCE [LARGE SCALE GENOMIC DNA]</scope>
    <source>
        <strain evidence="4 5">DSM 45248</strain>
    </source>
</reference>
<dbReference type="EMBL" id="LT594324">
    <property type="protein sequence ID" value="SBT43231.1"/>
    <property type="molecule type" value="Genomic_DNA"/>
</dbReference>
<organism evidence="4 5">
    <name type="scientific">Micromonospora narathiwatensis</name>
    <dbReference type="NCBI Taxonomy" id="299146"/>
    <lineage>
        <taxon>Bacteria</taxon>
        <taxon>Bacillati</taxon>
        <taxon>Actinomycetota</taxon>
        <taxon>Actinomycetes</taxon>
        <taxon>Micromonosporales</taxon>
        <taxon>Micromonosporaceae</taxon>
        <taxon>Micromonospora</taxon>
    </lineage>
</organism>
<evidence type="ECO:0000313" key="4">
    <source>
        <dbReference type="EMBL" id="SBT43231.1"/>
    </source>
</evidence>
<feature type="domain" description="GerMN" evidence="3">
    <location>
        <begin position="79"/>
        <end position="168"/>
    </location>
</feature>
<evidence type="ECO:0000313" key="5">
    <source>
        <dbReference type="Proteomes" id="UP000198765"/>
    </source>
</evidence>
<dbReference type="PROSITE" id="PS51257">
    <property type="entry name" value="PROKAR_LIPOPROTEIN"/>
    <property type="match status" value="1"/>
</dbReference>
<protein>
    <submittedName>
        <fullName evidence="4">Sporulation and spore germination</fullName>
    </submittedName>
</protein>
<proteinExistence type="predicted"/>
<evidence type="ECO:0000256" key="1">
    <source>
        <dbReference type="SAM" id="MobiDB-lite"/>
    </source>
</evidence>
<dbReference type="SMART" id="SM00909">
    <property type="entry name" value="Germane"/>
    <property type="match status" value="1"/>
</dbReference>
<accession>A0A1A8ZHB5</accession>
<feature type="region of interest" description="Disordered" evidence="1">
    <location>
        <begin position="29"/>
        <end position="48"/>
    </location>
</feature>
<dbReference type="PATRIC" id="fig|299146.4.peg.1792"/>